<evidence type="ECO:0000313" key="3">
    <source>
        <dbReference type="EMBL" id="RPB22669.1"/>
    </source>
</evidence>
<protein>
    <recommendedName>
        <fullName evidence="5">Pheromone alpha factor receptor</fullName>
    </recommendedName>
</protein>
<feature type="transmembrane region" description="Helical" evidence="2">
    <location>
        <begin position="249"/>
        <end position="271"/>
    </location>
</feature>
<dbReference type="InterPro" id="IPR027458">
    <property type="entry name" value="STE2_TM1-TM2_sf"/>
</dbReference>
<keyword evidence="2" id="KW-1133">Transmembrane helix</keyword>
<feature type="transmembrane region" description="Helical" evidence="2">
    <location>
        <begin position="175"/>
        <end position="197"/>
    </location>
</feature>
<feature type="transmembrane region" description="Helical" evidence="2">
    <location>
        <begin position="91"/>
        <end position="116"/>
    </location>
</feature>
<accession>A0A3N4LME2</accession>
<feature type="region of interest" description="Disordered" evidence="1">
    <location>
        <begin position="309"/>
        <end position="370"/>
    </location>
</feature>
<feature type="region of interest" description="Disordered" evidence="1">
    <location>
        <begin position="1"/>
        <end position="22"/>
    </location>
</feature>
<dbReference type="CDD" id="cd14939">
    <property type="entry name" value="7tmD_STE2"/>
    <property type="match status" value="1"/>
</dbReference>
<keyword evidence="2" id="KW-0472">Membrane</keyword>
<dbReference type="Proteomes" id="UP000267821">
    <property type="component" value="Unassembled WGS sequence"/>
</dbReference>
<dbReference type="EMBL" id="ML121550">
    <property type="protein sequence ID" value="RPB22669.1"/>
    <property type="molecule type" value="Genomic_DNA"/>
</dbReference>
<dbReference type="GO" id="GO:0000750">
    <property type="term" value="P:pheromone-dependent signal transduction involved in conjugation with cellular fusion"/>
    <property type="evidence" value="ECO:0007669"/>
    <property type="project" value="TreeGrafter"/>
</dbReference>
<dbReference type="PANTHER" id="PTHR28009">
    <property type="entry name" value="PHEROMONE ALPHA FACTOR RECEPTOR"/>
    <property type="match status" value="1"/>
</dbReference>
<gene>
    <name evidence="3" type="ORF">L211DRAFT_317139</name>
</gene>
<dbReference type="Pfam" id="PF02116">
    <property type="entry name" value="STE2"/>
    <property type="match status" value="1"/>
</dbReference>
<keyword evidence="2" id="KW-0812">Transmembrane</keyword>
<feature type="compositionally biased region" description="Basic and acidic residues" evidence="1">
    <location>
        <begin position="355"/>
        <end position="370"/>
    </location>
</feature>
<evidence type="ECO:0000313" key="4">
    <source>
        <dbReference type="Proteomes" id="UP000267821"/>
    </source>
</evidence>
<dbReference type="GO" id="GO:0038038">
    <property type="term" value="C:G protein-coupled receptor homodimeric complex"/>
    <property type="evidence" value="ECO:0007669"/>
    <property type="project" value="TreeGrafter"/>
</dbReference>
<feature type="compositionally biased region" description="Polar residues" evidence="1">
    <location>
        <begin position="309"/>
        <end position="325"/>
    </location>
</feature>
<feature type="compositionally biased region" description="Polar residues" evidence="1">
    <location>
        <begin position="334"/>
        <end position="353"/>
    </location>
</feature>
<feature type="transmembrane region" description="Helical" evidence="2">
    <location>
        <begin position="136"/>
        <end position="163"/>
    </location>
</feature>
<dbReference type="GO" id="GO:0004932">
    <property type="term" value="F:mating-type factor pheromone receptor activity"/>
    <property type="evidence" value="ECO:0007669"/>
    <property type="project" value="InterPro"/>
</dbReference>
<dbReference type="STRING" id="1051890.A0A3N4LME2"/>
<feature type="transmembrane region" description="Helical" evidence="2">
    <location>
        <begin position="217"/>
        <end position="237"/>
    </location>
</feature>
<evidence type="ECO:0008006" key="5">
    <source>
        <dbReference type="Google" id="ProtNLM"/>
    </source>
</evidence>
<organism evidence="3 4">
    <name type="scientific">Terfezia boudieri ATCC MYA-4762</name>
    <dbReference type="NCBI Taxonomy" id="1051890"/>
    <lineage>
        <taxon>Eukaryota</taxon>
        <taxon>Fungi</taxon>
        <taxon>Dikarya</taxon>
        <taxon>Ascomycota</taxon>
        <taxon>Pezizomycotina</taxon>
        <taxon>Pezizomycetes</taxon>
        <taxon>Pezizales</taxon>
        <taxon>Pezizaceae</taxon>
        <taxon>Terfezia</taxon>
    </lineage>
</organism>
<evidence type="ECO:0000256" key="2">
    <source>
        <dbReference type="SAM" id="Phobius"/>
    </source>
</evidence>
<dbReference type="InParanoid" id="A0A3N4LME2"/>
<feature type="compositionally biased region" description="Polar residues" evidence="1">
    <location>
        <begin position="1"/>
        <end position="16"/>
    </location>
</feature>
<dbReference type="PANTHER" id="PTHR28009:SF1">
    <property type="entry name" value="PHEROMONE ALPHA FACTOR RECEPTOR"/>
    <property type="match status" value="1"/>
</dbReference>
<feature type="transmembrane region" description="Helical" evidence="2">
    <location>
        <begin position="283"/>
        <end position="303"/>
    </location>
</feature>
<reference evidence="3 4" key="1">
    <citation type="journal article" date="2018" name="Nat. Ecol. Evol.">
        <title>Pezizomycetes genomes reveal the molecular basis of ectomycorrhizal truffle lifestyle.</title>
        <authorList>
            <person name="Murat C."/>
            <person name="Payen T."/>
            <person name="Noel B."/>
            <person name="Kuo A."/>
            <person name="Morin E."/>
            <person name="Chen J."/>
            <person name="Kohler A."/>
            <person name="Krizsan K."/>
            <person name="Balestrini R."/>
            <person name="Da Silva C."/>
            <person name="Montanini B."/>
            <person name="Hainaut M."/>
            <person name="Levati E."/>
            <person name="Barry K.W."/>
            <person name="Belfiori B."/>
            <person name="Cichocki N."/>
            <person name="Clum A."/>
            <person name="Dockter R.B."/>
            <person name="Fauchery L."/>
            <person name="Guy J."/>
            <person name="Iotti M."/>
            <person name="Le Tacon F."/>
            <person name="Lindquist E.A."/>
            <person name="Lipzen A."/>
            <person name="Malagnac F."/>
            <person name="Mello A."/>
            <person name="Molinier V."/>
            <person name="Miyauchi S."/>
            <person name="Poulain J."/>
            <person name="Riccioni C."/>
            <person name="Rubini A."/>
            <person name="Sitrit Y."/>
            <person name="Splivallo R."/>
            <person name="Traeger S."/>
            <person name="Wang M."/>
            <person name="Zifcakova L."/>
            <person name="Wipf D."/>
            <person name="Zambonelli A."/>
            <person name="Paolocci F."/>
            <person name="Nowrousian M."/>
            <person name="Ottonello S."/>
            <person name="Baldrian P."/>
            <person name="Spatafora J.W."/>
            <person name="Henrissat B."/>
            <person name="Nagy L.G."/>
            <person name="Aury J.M."/>
            <person name="Wincker P."/>
            <person name="Grigoriev I.V."/>
            <person name="Bonfante P."/>
            <person name="Martin F.M."/>
        </authorList>
    </citation>
    <scope>NUCLEOTIDE SEQUENCE [LARGE SCALE GENOMIC DNA]</scope>
    <source>
        <strain evidence="3 4">ATCC MYA-4762</strain>
    </source>
</reference>
<feature type="transmembrane region" description="Helical" evidence="2">
    <location>
        <begin position="58"/>
        <end position="79"/>
    </location>
</feature>
<evidence type="ECO:0000256" key="1">
    <source>
        <dbReference type="SAM" id="MobiDB-lite"/>
    </source>
</evidence>
<dbReference type="Gene3D" id="1.10.287.920">
    <property type="entry name" value="Pheromone alpha factor receptor"/>
    <property type="match status" value="1"/>
</dbReference>
<dbReference type="AlphaFoldDB" id="A0A3N4LME2"/>
<dbReference type="InterPro" id="IPR000366">
    <property type="entry name" value="GPCR_STE2"/>
</dbReference>
<dbReference type="OrthoDB" id="5402633at2759"/>
<dbReference type="PRINTS" id="PR00250">
    <property type="entry name" value="GPCRSTE2"/>
</dbReference>
<proteinExistence type="predicted"/>
<name>A0A3N4LME2_9PEZI</name>
<dbReference type="FunCoup" id="A0A3N4LME2">
    <property type="interactions" value="68"/>
</dbReference>
<keyword evidence="4" id="KW-1185">Reference proteome</keyword>
<sequence>MSTSEATESSGISGSPASVLPPGFNPHTQSITLLYPDGSPITISLAEIDSWTQSSIRVISIFSTQVGACAVVLFLLFALTKPEKRKTPLFIFNSLSLCLVIIRSVLQICYFTGGWYGFFTFWAYYFEDLKRKDYDISIAATVMALLLHICIMTSLVLQVRVVYGPNPRVNRIMTMLATVVALASVGFFFAVTVQVSITIMRAESYDSKWVYPASRGLLAGAISFFSGVFVAKLGMAIHQRKILGLEKWGPLQVIFVVGCQTLVVPAIFSILENINSVSFDGMSSLTTFLVAISLPISSLWASASAADKSTISPSYNRGSHNSGATSGLMKSRDTNNINKARFGSVSTGSQTLAEKTGRAKHYEDAEEKTEGIHVERSIDVDLLVGDERV</sequence>